<keyword evidence="2" id="KW-1185">Reference proteome</keyword>
<dbReference type="EMBL" id="AFIG01000002">
    <property type="protein sequence ID" value="EGL53902.1"/>
    <property type="molecule type" value="Genomic_DNA"/>
</dbReference>
<comment type="caution">
    <text evidence="1">The sequence shown here is derived from an EMBL/GenBank/DDBJ whole genome shotgun (WGS) entry which is preliminary data.</text>
</comment>
<reference evidence="1 2" key="1">
    <citation type="journal article" date="2011" name="J. Bacteriol.">
        <title>Draft genome sequence of Methylophaga aminisulfidivorans MP T.</title>
        <authorList>
            <person name="Han G.H."/>
            <person name="Kim W."/>
            <person name="Chun J."/>
            <person name="Kim S.W."/>
        </authorList>
    </citation>
    <scope>NUCLEOTIDE SEQUENCE [LARGE SCALE GENOMIC DNA]</scope>
    <source>
        <strain evidence="2">MP(T)</strain>
    </source>
</reference>
<evidence type="ECO:0000313" key="1">
    <source>
        <dbReference type="EMBL" id="EGL53902.1"/>
    </source>
</evidence>
<dbReference type="AlphaFoldDB" id="F5T106"/>
<dbReference type="Proteomes" id="UP000003544">
    <property type="component" value="Unassembled WGS sequence"/>
</dbReference>
<dbReference type="STRING" id="1026882.MAMP_00208"/>
<evidence type="ECO:0000313" key="2">
    <source>
        <dbReference type="Proteomes" id="UP000003544"/>
    </source>
</evidence>
<gene>
    <name evidence="1" type="ORF">MAMP_00208</name>
</gene>
<accession>F5T106</accession>
<proteinExistence type="predicted"/>
<organism evidence="1 2">
    <name type="scientific">Methylophaga aminisulfidivorans MP</name>
    <dbReference type="NCBI Taxonomy" id="1026882"/>
    <lineage>
        <taxon>Bacteria</taxon>
        <taxon>Pseudomonadati</taxon>
        <taxon>Pseudomonadota</taxon>
        <taxon>Gammaproteobacteria</taxon>
        <taxon>Thiotrichales</taxon>
        <taxon>Piscirickettsiaceae</taxon>
        <taxon>Methylophaga</taxon>
    </lineage>
</organism>
<sequence>MKKALAQWKQMPDMEPTGQMICHLIEEFTVPFTTEEK</sequence>
<protein>
    <submittedName>
        <fullName evidence="1">Uncharacterized protein</fullName>
    </submittedName>
</protein>
<name>F5T106_9GAMM</name>